<evidence type="ECO:0000313" key="3">
    <source>
        <dbReference type="Proteomes" id="UP000182259"/>
    </source>
</evidence>
<evidence type="ECO:0000313" key="2">
    <source>
        <dbReference type="EMBL" id="SGZ50484.1"/>
    </source>
</evidence>
<reference evidence="2 3" key="1">
    <citation type="submission" date="2016-10" db="EMBL/GenBank/DDBJ databases">
        <authorList>
            <person name="de Groot N.N."/>
        </authorList>
    </citation>
    <scope>NUCLEOTIDE SEQUENCE [LARGE SCALE GENOMIC DNA]</scope>
    <source>
        <strain evidence="2 3">PYCC 4715</strain>
    </source>
</reference>
<evidence type="ECO:0000256" key="1">
    <source>
        <dbReference type="SAM" id="MobiDB-lite"/>
    </source>
</evidence>
<accession>A0A1L0D200</accession>
<dbReference type="Pfam" id="PF17315">
    <property type="entry name" value="FMP23"/>
    <property type="match status" value="1"/>
</dbReference>
<protein>
    <submittedName>
        <fullName evidence="2">CIC11C00000001931</fullName>
    </submittedName>
</protein>
<dbReference type="InterPro" id="IPR035283">
    <property type="entry name" value="Fmp23"/>
</dbReference>
<proteinExistence type="predicted"/>
<organism evidence="2 3">
    <name type="scientific">Sungouiella intermedia</name>
    <dbReference type="NCBI Taxonomy" id="45354"/>
    <lineage>
        <taxon>Eukaryota</taxon>
        <taxon>Fungi</taxon>
        <taxon>Dikarya</taxon>
        <taxon>Ascomycota</taxon>
        <taxon>Saccharomycotina</taxon>
        <taxon>Pichiomycetes</taxon>
        <taxon>Metschnikowiaceae</taxon>
        <taxon>Sungouiella</taxon>
    </lineage>
</organism>
<sequence>MAVRLLLRHVTRLCLRITVRRLPRPIRLSSYTPPSHTLATFATFSGNSSEDIDLISLRRRVHSADLAVPFRTSLDAAASLNGLYDPSLVERALVSVSMKLASDSGPASDNQSHAAAIEEFVRRFNGELTVLADFIRSSYASSLGSLSQLSAVELSNVIYIFRDMYTKGKVPAVDLKNLAAYDDMVASFWSLLEHSGDRSRVPYIVGSLLESSRLIYVDLYTLGIGNFLSELRVLATEFDFTTLRSLDPVVAKISALVSEFSRYLQDHDSTRDYDLEFFRVVIYVLRYRKLQDILVAVGQKNISPRDLLALTKDPSAESIQQLLGVESGEPQKLEDLFFVHHRNLFNVIYTMVGLPQFDTIFATLYLEAQKPGYTESEKSQIDNFLETFLPLVCGGLVPIDALQDTKYSCLPVRYNGKVLAPFKVSNNIFDNYGFSLAVLFDIPSYLYLIETASTHLKKPFEASSIEEVSKVLHLAVKGSSLMENEINAFVASLKQMHPYCIHNLRILDQLVSQAPLIRAINEKVSHYAYVAKVDPEIVDLTSTMAASGGAHGSSQSSIRVNGRELSDFKNELADFKSKDLCDIPYTSIGDVNVIKLLSSRVSDVILSDVSKTDSAVNPENVASYATILELLTATFDINGGDVTLLESLIKDVKPQPKELFFPEVTTEYCQIPEYLKIHDFTTELEILRLDELKSPFKDYTPEQILSLMKDRFVEFNDGLPNSNPSSRMLPANLARFMRLSGRLKQLFDLNNGNTEVLDAVLGSHSELQKLEARLETQRKEREVRKELEQEAKKALEPDTKSLYAPGPYLQIPDKMQLHEFVKELEIFRHDDLRSSFKNFSAEKILGLMQKRIKEIYNDLPCTNHALRMSKDNLIAFIKLHAKLEKLLAWNGGNTGILDTLIHSQSVFNDFEDKLSKRKESNDAIASSSVTTSENNVYRQLMDDMMFEEFAEELMAIKQKIGRNFKSSTPDEILTALQELTDSETSMDSKVLLGKLSRNLKVLFKHNNDQTFVLDNVLLNAEAFKSFEKNLEDTKSADNKFDMSEFLKDAKCAASPVDYHKEDYVLSLLNSNSTPAGVDLETDVTIKEAVTSALSKAENKLFEEDPEEYAAINNLTAQKIRESYAKHNISTKEFKRIDKESLEKFLKSTKVESDKQAEQKWREKQAYEWSSTMANSQRSLESGNFFNSLSLRRKSSDFPMFPATENKEYLVLTLAGQTFTSKENPLGSNHVAEDMLAILDKFNESELEKFSKNVKKLQKKHWKLIGGGGSERMLVLSRPTVARKKKVLTRIKTLLASTGSVFLALIGLNIWLDDIQQDVPQQVPITEDGVENQEVVVVSEPQPEPEVVSTPLPKSSSKSLWQRLMWKD</sequence>
<dbReference type="Proteomes" id="UP000182259">
    <property type="component" value="Chromosome I"/>
</dbReference>
<feature type="region of interest" description="Disordered" evidence="1">
    <location>
        <begin position="1339"/>
        <end position="1358"/>
    </location>
</feature>
<gene>
    <name evidence="2" type="ORF">SAMEA4029009_CIC11G00000001931</name>
</gene>
<dbReference type="EMBL" id="LT635764">
    <property type="protein sequence ID" value="SGZ50484.1"/>
    <property type="molecule type" value="Genomic_DNA"/>
</dbReference>
<name>A0A1L0D200_9ASCO</name>